<proteinExistence type="predicted"/>
<feature type="transmembrane region" description="Helical" evidence="2">
    <location>
        <begin position="32"/>
        <end position="54"/>
    </location>
</feature>
<gene>
    <name evidence="3" type="ORF">SAMN04487977_11135</name>
</gene>
<sequence length="258" mass="26754">MRGAKYIGLFAGCGFILSFVSGLFSHSSILSVLLKALIFAVIFGLLGLGISFIYSKFLSDGTDGDYQSDYSAGSSSVPVGGSALGNNVDITIQDEELAPSESDNHFVVGDNHQMLNDSDVRNSNSGDAEGQNSAQGFVPLRNFETVKNFSGKEAVIPAEAVAVTTSEEPAAGSTPVENASPAPSSNRNSNEEGGIDTLPDMENFVFSESSGSASDDDSDSDSEFVSMGSSKKNSGPAEVQDAALMAKAISSVLSDENS</sequence>
<feature type="region of interest" description="Disordered" evidence="1">
    <location>
        <begin position="114"/>
        <end position="136"/>
    </location>
</feature>
<keyword evidence="2" id="KW-0812">Transmembrane</keyword>
<dbReference type="STRING" id="163.SAMN04487775_102150"/>
<keyword evidence="2" id="KW-1133">Transmembrane helix</keyword>
<evidence type="ECO:0000313" key="3">
    <source>
        <dbReference type="EMBL" id="SEQ80638.1"/>
    </source>
</evidence>
<feature type="compositionally biased region" description="Polar residues" evidence="1">
    <location>
        <begin position="114"/>
        <end position="135"/>
    </location>
</feature>
<feature type="region of interest" description="Disordered" evidence="1">
    <location>
        <begin position="166"/>
        <end position="239"/>
    </location>
</feature>
<evidence type="ECO:0000256" key="2">
    <source>
        <dbReference type="SAM" id="Phobius"/>
    </source>
</evidence>
<dbReference type="RefSeq" id="WP_074645226.1">
    <property type="nucleotide sequence ID" value="NZ_FOFU01000011.1"/>
</dbReference>
<feature type="compositionally biased region" description="Low complexity" evidence="1">
    <location>
        <begin position="178"/>
        <end position="188"/>
    </location>
</feature>
<dbReference type="Proteomes" id="UP000182360">
    <property type="component" value="Unassembled WGS sequence"/>
</dbReference>
<dbReference type="AlphaFoldDB" id="A0A1H9J1H5"/>
<name>A0A1H9J1H5_9SPIR</name>
<dbReference type="EMBL" id="FOFU01000011">
    <property type="protein sequence ID" value="SEQ80638.1"/>
    <property type="molecule type" value="Genomic_DNA"/>
</dbReference>
<reference evidence="3 4" key="1">
    <citation type="submission" date="2016-10" db="EMBL/GenBank/DDBJ databases">
        <authorList>
            <person name="de Groot N.N."/>
        </authorList>
    </citation>
    <scope>NUCLEOTIDE SEQUENCE [LARGE SCALE GENOMIC DNA]</scope>
    <source>
        <strain evidence="3 4">B25</strain>
    </source>
</reference>
<evidence type="ECO:0000313" key="4">
    <source>
        <dbReference type="Proteomes" id="UP000182360"/>
    </source>
</evidence>
<keyword evidence="2" id="KW-0472">Membrane</keyword>
<protein>
    <submittedName>
        <fullName evidence="3">Uncharacterized protein</fullName>
    </submittedName>
</protein>
<accession>A0A1H9J1H5</accession>
<feature type="transmembrane region" description="Helical" evidence="2">
    <location>
        <begin position="6"/>
        <end position="25"/>
    </location>
</feature>
<dbReference type="OrthoDB" id="360351at2"/>
<evidence type="ECO:0000256" key="1">
    <source>
        <dbReference type="SAM" id="MobiDB-lite"/>
    </source>
</evidence>
<keyword evidence="4" id="KW-1185">Reference proteome</keyword>
<organism evidence="3 4">
    <name type="scientific">Treponema bryantii</name>
    <dbReference type="NCBI Taxonomy" id="163"/>
    <lineage>
        <taxon>Bacteria</taxon>
        <taxon>Pseudomonadati</taxon>
        <taxon>Spirochaetota</taxon>
        <taxon>Spirochaetia</taxon>
        <taxon>Spirochaetales</taxon>
        <taxon>Treponemataceae</taxon>
        <taxon>Treponema</taxon>
    </lineage>
</organism>